<sequence length="384" mass="40260">MPIWSTLLGMLIVMGVTALVVHRRVTGAVTPAGGAAEGVAAELVETLRARDAELEELRAELAAQAVNAQAQQRELNQRLRRRAREAIDDTADVIGGKLQDVVAQMGSAREAAAATNERVSITSGAANALVRRAHSADEAATALNTSLRQVAGIASVISGIASQTRLLALNATIEAVRAGAAGSGFAVVADEVKSLADTTADSTEQITSTIATLESDVAQMGQTLAAIISDVGDIEEAMRQLGGIADQQDDIVGRLHDSVEATMAQIGDLSDVADRLERRRHDRMPVRGSVRLQTSSRPAPITAEMVDLSSDGLGCVVPSEARLAVGDLVRAEFTLDGLNGAADARVARRVERPAGVEIGLQFQGVPDHMREAVDGYLSRLVVES</sequence>
<dbReference type="InterPro" id="IPR009875">
    <property type="entry name" value="PilZ_domain"/>
</dbReference>
<dbReference type="SUPFAM" id="SSF58104">
    <property type="entry name" value="Methyl-accepting chemotaxis protein (MCP) signaling domain"/>
    <property type="match status" value="1"/>
</dbReference>
<dbReference type="GO" id="GO:0007165">
    <property type="term" value="P:signal transduction"/>
    <property type="evidence" value="ECO:0007669"/>
    <property type="project" value="UniProtKB-KW"/>
</dbReference>
<dbReference type="Gene3D" id="1.10.287.950">
    <property type="entry name" value="Methyl-accepting chemotaxis protein"/>
    <property type="match status" value="1"/>
</dbReference>
<feature type="domain" description="Methyl-accepting transducer" evidence="4">
    <location>
        <begin position="62"/>
        <end position="217"/>
    </location>
</feature>
<feature type="coiled-coil region" evidence="3">
    <location>
        <begin position="40"/>
        <end position="85"/>
    </location>
</feature>
<name>A0A2T0JYK3_9ACTN</name>
<dbReference type="AlphaFoldDB" id="A0A2T0JYK3"/>
<evidence type="ECO:0000313" key="6">
    <source>
        <dbReference type="Proteomes" id="UP000239415"/>
    </source>
</evidence>
<keyword evidence="1 2" id="KW-0807">Transducer</keyword>
<dbReference type="OrthoDB" id="3285468at2"/>
<dbReference type="PANTHER" id="PTHR32089:SF112">
    <property type="entry name" value="LYSOZYME-LIKE PROTEIN-RELATED"/>
    <property type="match status" value="1"/>
</dbReference>
<dbReference type="GO" id="GO:0035438">
    <property type="term" value="F:cyclic-di-GMP binding"/>
    <property type="evidence" value="ECO:0007669"/>
    <property type="project" value="InterPro"/>
</dbReference>
<evidence type="ECO:0000256" key="2">
    <source>
        <dbReference type="PROSITE-ProRule" id="PRU00284"/>
    </source>
</evidence>
<evidence type="ECO:0000313" key="5">
    <source>
        <dbReference type="EMBL" id="PRX13945.1"/>
    </source>
</evidence>
<dbReference type="GO" id="GO:0016020">
    <property type="term" value="C:membrane"/>
    <property type="evidence" value="ECO:0007669"/>
    <property type="project" value="InterPro"/>
</dbReference>
<reference evidence="5 6" key="1">
    <citation type="submission" date="2018-03" db="EMBL/GenBank/DDBJ databases">
        <title>Genomic Encyclopedia of Archaeal and Bacterial Type Strains, Phase II (KMG-II): from individual species to whole genera.</title>
        <authorList>
            <person name="Goeker M."/>
        </authorList>
    </citation>
    <scope>NUCLEOTIDE SEQUENCE [LARGE SCALE GENOMIC DNA]</scope>
    <source>
        <strain evidence="5 6">DSM 43146</strain>
    </source>
</reference>
<dbReference type="EMBL" id="PVMZ01000024">
    <property type="protein sequence ID" value="PRX13945.1"/>
    <property type="molecule type" value="Genomic_DNA"/>
</dbReference>
<evidence type="ECO:0000256" key="3">
    <source>
        <dbReference type="SAM" id="Coils"/>
    </source>
</evidence>
<keyword evidence="6" id="KW-1185">Reference proteome</keyword>
<dbReference type="Pfam" id="PF07238">
    <property type="entry name" value="PilZ"/>
    <property type="match status" value="1"/>
</dbReference>
<dbReference type="Pfam" id="PF00015">
    <property type="entry name" value="MCPsignal"/>
    <property type="match status" value="1"/>
</dbReference>
<dbReference type="RefSeq" id="WP_106328850.1">
    <property type="nucleotide sequence ID" value="NZ_BOMO01000156.1"/>
</dbReference>
<dbReference type="PANTHER" id="PTHR32089">
    <property type="entry name" value="METHYL-ACCEPTING CHEMOTAXIS PROTEIN MCPB"/>
    <property type="match status" value="1"/>
</dbReference>
<protein>
    <submittedName>
        <fullName evidence="5">Methyl-accepting chemotaxis protein</fullName>
    </submittedName>
</protein>
<dbReference type="Gene3D" id="2.40.10.220">
    <property type="entry name" value="predicted glycosyltransferase like domains"/>
    <property type="match status" value="1"/>
</dbReference>
<keyword evidence="3" id="KW-0175">Coiled coil</keyword>
<dbReference type="InterPro" id="IPR004089">
    <property type="entry name" value="MCPsignal_dom"/>
</dbReference>
<dbReference type="PROSITE" id="PS50111">
    <property type="entry name" value="CHEMOTAXIS_TRANSDUC_2"/>
    <property type="match status" value="1"/>
</dbReference>
<evidence type="ECO:0000259" key="4">
    <source>
        <dbReference type="PROSITE" id="PS50111"/>
    </source>
</evidence>
<dbReference type="Proteomes" id="UP000239415">
    <property type="component" value="Unassembled WGS sequence"/>
</dbReference>
<comment type="caution">
    <text evidence="5">The sequence shown here is derived from an EMBL/GenBank/DDBJ whole genome shotgun (WGS) entry which is preliminary data.</text>
</comment>
<dbReference type="SUPFAM" id="SSF141371">
    <property type="entry name" value="PilZ domain-like"/>
    <property type="match status" value="1"/>
</dbReference>
<dbReference type="SMART" id="SM00283">
    <property type="entry name" value="MA"/>
    <property type="match status" value="1"/>
</dbReference>
<evidence type="ECO:0000256" key="1">
    <source>
        <dbReference type="ARBA" id="ARBA00023224"/>
    </source>
</evidence>
<gene>
    <name evidence="5" type="ORF">CLV67_124134</name>
</gene>
<accession>A0A2T0JYK3</accession>
<organism evidence="5 6">
    <name type="scientific">Actinoplanes italicus</name>
    <dbReference type="NCBI Taxonomy" id="113567"/>
    <lineage>
        <taxon>Bacteria</taxon>
        <taxon>Bacillati</taxon>
        <taxon>Actinomycetota</taxon>
        <taxon>Actinomycetes</taxon>
        <taxon>Micromonosporales</taxon>
        <taxon>Micromonosporaceae</taxon>
        <taxon>Actinoplanes</taxon>
    </lineage>
</organism>
<proteinExistence type="predicted"/>